<dbReference type="Proteomes" id="UP000694564">
    <property type="component" value="Chromosome 5"/>
</dbReference>
<dbReference type="Ensembl" id="ENSSVLT00005030835.1">
    <property type="protein sequence ID" value="ENSSVLP00005027748.1"/>
    <property type="gene ID" value="ENSSVLG00005021941.1"/>
</dbReference>
<name>A0A8D2DQY8_SCIVU</name>
<organism evidence="1 2">
    <name type="scientific">Sciurus vulgaris</name>
    <name type="common">Eurasian red squirrel</name>
    <dbReference type="NCBI Taxonomy" id="55149"/>
    <lineage>
        <taxon>Eukaryota</taxon>
        <taxon>Metazoa</taxon>
        <taxon>Chordata</taxon>
        <taxon>Craniata</taxon>
        <taxon>Vertebrata</taxon>
        <taxon>Euteleostomi</taxon>
        <taxon>Mammalia</taxon>
        <taxon>Eutheria</taxon>
        <taxon>Euarchontoglires</taxon>
        <taxon>Glires</taxon>
        <taxon>Rodentia</taxon>
        <taxon>Sciuromorpha</taxon>
        <taxon>Sciuridae</taxon>
        <taxon>Sciurinae</taxon>
        <taxon>Sciurini</taxon>
        <taxon>Sciurus</taxon>
    </lineage>
</organism>
<reference evidence="1" key="2">
    <citation type="submission" date="2025-09" db="UniProtKB">
        <authorList>
            <consortium name="Ensembl"/>
        </authorList>
    </citation>
    <scope>IDENTIFICATION</scope>
</reference>
<sequence length="62" mass="6543">MLSQAFYISATGSCDMGNHCFSQISSLMSFDSHSFPPSMPAPAALTPLTDQSSLELMVLGGE</sequence>
<proteinExistence type="predicted"/>
<protein>
    <submittedName>
        <fullName evidence="1">Uncharacterized protein</fullName>
    </submittedName>
</protein>
<keyword evidence="2" id="KW-1185">Reference proteome</keyword>
<reference evidence="1" key="1">
    <citation type="submission" date="2025-08" db="UniProtKB">
        <authorList>
            <consortium name="Ensembl"/>
        </authorList>
    </citation>
    <scope>IDENTIFICATION</scope>
</reference>
<evidence type="ECO:0000313" key="2">
    <source>
        <dbReference type="Proteomes" id="UP000694564"/>
    </source>
</evidence>
<dbReference type="AlphaFoldDB" id="A0A8D2DQY8"/>
<evidence type="ECO:0000313" key="1">
    <source>
        <dbReference type="Ensembl" id="ENSSVLP00005027748.1"/>
    </source>
</evidence>
<accession>A0A8D2DQY8</accession>